<dbReference type="InterPro" id="IPR036590">
    <property type="entry name" value="SRAP-like"/>
</dbReference>
<keyword evidence="3" id="KW-0227">DNA damage</keyword>
<dbReference type="GO" id="GO:0003697">
    <property type="term" value="F:single-stranded DNA binding"/>
    <property type="evidence" value="ECO:0007669"/>
    <property type="project" value="InterPro"/>
</dbReference>
<sequence>MCGRYGLRSDKQHIATAFYAKKINPKVILAPNYNVPPSTFLPVIRLDEEGDRELTLLRWGIVPFYSKDDEAAFKITNARAETVATLPAFREAFRKRHCIVPADWFYEWQGLDPERRHKRGQLRVGTESYSAWLVYGRARTNPATKEPLETFTIITTEPNEIMQPIHTRMPVILRPEDYGRWLETPDPAGLPTDLLRPSLLELEAWRVGKAVGSVRNNGPEMCESWSDGPCSSLSLLPDVQEQAALRRLRL</sequence>
<dbReference type="EMBL" id="JACCCV010000002">
    <property type="protein sequence ID" value="NYF53965.1"/>
    <property type="molecule type" value="Genomic_DNA"/>
</dbReference>
<evidence type="ECO:0000256" key="2">
    <source>
        <dbReference type="ARBA" id="ARBA00022670"/>
    </source>
</evidence>
<dbReference type="Gene3D" id="3.90.1680.10">
    <property type="entry name" value="SOS response associated peptidase-like"/>
    <property type="match status" value="1"/>
</dbReference>
<comment type="caution">
    <text evidence="9">The sequence shown here is derived from an EMBL/GenBank/DDBJ whole genome shotgun (WGS) entry which is preliminary data.</text>
</comment>
<dbReference type="GO" id="GO:0106300">
    <property type="term" value="P:protein-DNA covalent cross-linking repair"/>
    <property type="evidence" value="ECO:0007669"/>
    <property type="project" value="InterPro"/>
</dbReference>
<evidence type="ECO:0000313" key="10">
    <source>
        <dbReference type="Proteomes" id="UP000534186"/>
    </source>
</evidence>
<keyword evidence="5" id="KW-0190">Covalent protein-DNA linkage</keyword>
<dbReference type="PANTHER" id="PTHR13604:SF0">
    <property type="entry name" value="ABASIC SITE PROCESSING PROTEIN HMCES"/>
    <property type="match status" value="1"/>
</dbReference>
<dbReference type="EC" id="3.4.-.-" evidence="8"/>
<organism evidence="9 10">
    <name type="scientific">Tunturiibacter lichenicola</name>
    <dbReference type="NCBI Taxonomy" id="2051959"/>
    <lineage>
        <taxon>Bacteria</taxon>
        <taxon>Pseudomonadati</taxon>
        <taxon>Acidobacteriota</taxon>
        <taxon>Terriglobia</taxon>
        <taxon>Terriglobales</taxon>
        <taxon>Acidobacteriaceae</taxon>
        <taxon>Tunturiibacter</taxon>
    </lineage>
</organism>
<name>A0A7Y9NQZ8_9BACT</name>
<evidence type="ECO:0000256" key="7">
    <source>
        <dbReference type="ARBA" id="ARBA00023239"/>
    </source>
</evidence>
<protein>
    <recommendedName>
        <fullName evidence="8">Abasic site processing protein</fullName>
        <ecNumber evidence="8">3.4.-.-</ecNumber>
    </recommendedName>
</protein>
<dbReference type="AlphaFoldDB" id="A0A7Y9NQZ8"/>
<keyword evidence="6" id="KW-0238">DNA-binding</keyword>
<keyword evidence="4 8" id="KW-0378">Hydrolase</keyword>
<keyword evidence="7" id="KW-0456">Lyase</keyword>
<dbReference type="SUPFAM" id="SSF143081">
    <property type="entry name" value="BB1717-like"/>
    <property type="match status" value="1"/>
</dbReference>
<gene>
    <name evidence="9" type="ORF">HDF12_004364</name>
</gene>
<dbReference type="Pfam" id="PF02586">
    <property type="entry name" value="SRAP"/>
    <property type="match status" value="1"/>
</dbReference>
<evidence type="ECO:0000256" key="1">
    <source>
        <dbReference type="ARBA" id="ARBA00008136"/>
    </source>
</evidence>
<dbReference type="GO" id="GO:0016829">
    <property type="term" value="F:lyase activity"/>
    <property type="evidence" value="ECO:0007669"/>
    <property type="project" value="UniProtKB-KW"/>
</dbReference>
<dbReference type="Proteomes" id="UP000534186">
    <property type="component" value="Unassembled WGS sequence"/>
</dbReference>
<dbReference type="InterPro" id="IPR003738">
    <property type="entry name" value="SRAP"/>
</dbReference>
<dbReference type="GO" id="GO:0006508">
    <property type="term" value="P:proteolysis"/>
    <property type="evidence" value="ECO:0007669"/>
    <property type="project" value="UniProtKB-KW"/>
</dbReference>
<evidence type="ECO:0000256" key="5">
    <source>
        <dbReference type="ARBA" id="ARBA00023124"/>
    </source>
</evidence>
<accession>A0A7Y9NQZ8</accession>
<comment type="similarity">
    <text evidence="1 8">Belongs to the SOS response-associated peptidase family.</text>
</comment>
<evidence type="ECO:0000256" key="8">
    <source>
        <dbReference type="RuleBase" id="RU364100"/>
    </source>
</evidence>
<evidence type="ECO:0000256" key="6">
    <source>
        <dbReference type="ARBA" id="ARBA00023125"/>
    </source>
</evidence>
<evidence type="ECO:0000313" key="9">
    <source>
        <dbReference type="EMBL" id="NYF53965.1"/>
    </source>
</evidence>
<reference evidence="9 10" key="1">
    <citation type="submission" date="2020-07" db="EMBL/GenBank/DDBJ databases">
        <title>Genomic Encyclopedia of Type Strains, Phase IV (KMG-V): Genome sequencing to study the core and pangenomes of soil and plant-associated prokaryotes.</title>
        <authorList>
            <person name="Whitman W."/>
        </authorList>
    </citation>
    <scope>NUCLEOTIDE SEQUENCE [LARGE SCALE GENOMIC DNA]</scope>
    <source>
        <strain evidence="9 10">M8UP30</strain>
    </source>
</reference>
<evidence type="ECO:0000256" key="3">
    <source>
        <dbReference type="ARBA" id="ARBA00022763"/>
    </source>
</evidence>
<evidence type="ECO:0000256" key="4">
    <source>
        <dbReference type="ARBA" id="ARBA00022801"/>
    </source>
</evidence>
<dbReference type="GO" id="GO:0008233">
    <property type="term" value="F:peptidase activity"/>
    <property type="evidence" value="ECO:0007669"/>
    <property type="project" value="UniProtKB-KW"/>
</dbReference>
<dbReference type="PANTHER" id="PTHR13604">
    <property type="entry name" value="DC12-RELATED"/>
    <property type="match status" value="1"/>
</dbReference>
<keyword evidence="2 8" id="KW-0645">Protease</keyword>
<proteinExistence type="inferred from homology"/>